<feature type="domain" description="Glycosyltransferase 2-like" evidence="1">
    <location>
        <begin position="19"/>
        <end position="139"/>
    </location>
</feature>
<dbReference type="EMBL" id="FOZL01000001">
    <property type="protein sequence ID" value="SFS07112.1"/>
    <property type="molecule type" value="Genomic_DNA"/>
</dbReference>
<dbReference type="STRING" id="474950.SAMN05421771_1293"/>
<organism evidence="2 3">
    <name type="scientific">Granulicella pectinivorans</name>
    <dbReference type="NCBI Taxonomy" id="474950"/>
    <lineage>
        <taxon>Bacteria</taxon>
        <taxon>Pseudomonadati</taxon>
        <taxon>Acidobacteriota</taxon>
        <taxon>Terriglobia</taxon>
        <taxon>Terriglobales</taxon>
        <taxon>Acidobacteriaceae</taxon>
        <taxon>Granulicella</taxon>
    </lineage>
</organism>
<dbReference type="AlphaFoldDB" id="A0A1I6LV29"/>
<dbReference type="PANTHER" id="PTHR43179:SF7">
    <property type="entry name" value="RHAMNOSYLTRANSFERASE WBBL"/>
    <property type="match status" value="1"/>
</dbReference>
<gene>
    <name evidence="2" type="ORF">SAMN05421771_1293</name>
</gene>
<reference evidence="2 3" key="1">
    <citation type="submission" date="2016-10" db="EMBL/GenBank/DDBJ databases">
        <authorList>
            <person name="de Groot N.N."/>
        </authorList>
    </citation>
    <scope>NUCLEOTIDE SEQUENCE [LARGE SCALE GENOMIC DNA]</scope>
    <source>
        <strain evidence="2 3">DSM 21001</strain>
    </source>
</reference>
<accession>A0A1I6LV29</accession>
<name>A0A1I6LV29_9BACT</name>
<evidence type="ECO:0000313" key="3">
    <source>
        <dbReference type="Proteomes" id="UP000199024"/>
    </source>
</evidence>
<dbReference type="SUPFAM" id="SSF53448">
    <property type="entry name" value="Nucleotide-diphospho-sugar transferases"/>
    <property type="match status" value="1"/>
</dbReference>
<dbReference type="Gene3D" id="3.90.550.10">
    <property type="entry name" value="Spore Coat Polysaccharide Biosynthesis Protein SpsA, Chain A"/>
    <property type="match status" value="1"/>
</dbReference>
<dbReference type="CDD" id="cd04186">
    <property type="entry name" value="GT_2_like_c"/>
    <property type="match status" value="1"/>
</dbReference>
<dbReference type="OrthoDB" id="9813495at2"/>
<keyword evidence="3" id="KW-1185">Reference proteome</keyword>
<evidence type="ECO:0000259" key="1">
    <source>
        <dbReference type="Pfam" id="PF00535"/>
    </source>
</evidence>
<dbReference type="PANTHER" id="PTHR43179">
    <property type="entry name" value="RHAMNOSYLTRANSFERASE WBBL"/>
    <property type="match status" value="1"/>
</dbReference>
<dbReference type="InterPro" id="IPR029044">
    <property type="entry name" value="Nucleotide-diphossugar_trans"/>
</dbReference>
<sequence>MLEYTERTVKPTGLGIDVSIVIVSFNTCEVLRACLESVQREIGALSAEIMVVDNASTDGSAEMVAAEFPEVILFRSDTNLGFGAANNVALEKATGRYHVLLNSDAFFAPGALHLAIQHMDATPDCGLGGARLIGRDGAWQPSARTFHSIVGDLVVMTGLAGQFPKNRFFGDFDRTWADSMEAASVDWVPGAFCIARPEVLAKVGLFDPAFFLYYEEVDLCKRIKDAGYSIWYWPDVVVVHWGGESSKRVKTLAYSSMAAQVVMWRMRSMFLYYRKHHDEQAWLAKEAEGFMYRLTIVRNRFASTQERKDRGERYKVLLALLEQAWKDTRGGRFSPPRPW</sequence>
<dbReference type="Pfam" id="PF00535">
    <property type="entry name" value="Glycos_transf_2"/>
    <property type="match status" value="1"/>
</dbReference>
<dbReference type="InterPro" id="IPR001173">
    <property type="entry name" value="Glyco_trans_2-like"/>
</dbReference>
<proteinExistence type="predicted"/>
<dbReference type="Proteomes" id="UP000199024">
    <property type="component" value="Unassembled WGS sequence"/>
</dbReference>
<protein>
    <recommendedName>
        <fullName evidence="1">Glycosyltransferase 2-like domain-containing protein</fullName>
    </recommendedName>
</protein>
<evidence type="ECO:0000313" key="2">
    <source>
        <dbReference type="EMBL" id="SFS07112.1"/>
    </source>
</evidence>